<gene>
    <name evidence="1" type="ORF">NEOLI_001272</name>
</gene>
<dbReference type="AlphaFoldDB" id="A0A1U7LUV2"/>
<comment type="caution">
    <text evidence="1">The sequence shown here is derived from an EMBL/GenBank/DDBJ whole genome shotgun (WGS) entry which is preliminary data.</text>
</comment>
<keyword evidence="2" id="KW-1185">Reference proteome</keyword>
<proteinExistence type="predicted"/>
<protein>
    <submittedName>
        <fullName evidence="1">Uncharacterized protein</fullName>
    </submittedName>
</protein>
<dbReference type="Proteomes" id="UP000186594">
    <property type="component" value="Unassembled WGS sequence"/>
</dbReference>
<sequence length="164" mass="19092">MISSLPEDDPPSYIEVFKSTRKWSLDIVLYDSQFHRIEDPDDLEQDGEESQQLEEFDRDRLEIELKDLQPDIIETFCQLTGRKGEAVRNMVFFLAVTGDVISKEEKIRSVIIWHNEFQRPAGVVSKLDNTTIRIGTYSVGFFLIGRQKFRDVEVKSYVAVYYSS</sequence>
<dbReference type="EMBL" id="LXFE01000183">
    <property type="protein sequence ID" value="OLL26437.1"/>
    <property type="molecule type" value="Genomic_DNA"/>
</dbReference>
<organism evidence="1 2">
    <name type="scientific">Neolecta irregularis (strain DAH-3)</name>
    <dbReference type="NCBI Taxonomy" id="1198029"/>
    <lineage>
        <taxon>Eukaryota</taxon>
        <taxon>Fungi</taxon>
        <taxon>Dikarya</taxon>
        <taxon>Ascomycota</taxon>
        <taxon>Taphrinomycotina</taxon>
        <taxon>Neolectales</taxon>
        <taxon>Neolectaceae</taxon>
        <taxon>Neolecta</taxon>
    </lineage>
</organism>
<evidence type="ECO:0000313" key="2">
    <source>
        <dbReference type="Proteomes" id="UP000186594"/>
    </source>
</evidence>
<evidence type="ECO:0000313" key="1">
    <source>
        <dbReference type="EMBL" id="OLL26437.1"/>
    </source>
</evidence>
<accession>A0A1U7LUV2</accession>
<name>A0A1U7LUV2_NEOID</name>
<reference evidence="1 2" key="1">
    <citation type="submission" date="2016-04" db="EMBL/GenBank/DDBJ databases">
        <title>Evolutionary innovation and constraint leading to complex multicellularity in the Ascomycota.</title>
        <authorList>
            <person name="Cisse O."/>
            <person name="Nguyen A."/>
            <person name="Hewitt D.A."/>
            <person name="Jedd G."/>
            <person name="Stajich J.E."/>
        </authorList>
    </citation>
    <scope>NUCLEOTIDE SEQUENCE [LARGE SCALE GENOMIC DNA]</scope>
    <source>
        <strain evidence="1 2">DAH-3</strain>
    </source>
</reference>